<dbReference type="Gene3D" id="1.10.260.40">
    <property type="entry name" value="lambda repressor-like DNA-binding domains"/>
    <property type="match status" value="1"/>
</dbReference>
<dbReference type="RefSeq" id="WP_281810187.1">
    <property type="nucleotide sequence ID" value="NZ_BSDO01000026.1"/>
</dbReference>
<feature type="domain" description="HTH cro/C1-type" evidence="4">
    <location>
        <begin position="11"/>
        <end position="65"/>
    </location>
</feature>
<name>A0A9W6CN92_XANFL</name>
<dbReference type="GO" id="GO:0003700">
    <property type="term" value="F:DNA-binding transcription factor activity"/>
    <property type="evidence" value="ECO:0007669"/>
    <property type="project" value="TreeGrafter"/>
</dbReference>
<comment type="caution">
    <text evidence="5">The sequence shown here is derived from an EMBL/GenBank/DDBJ whole genome shotgun (WGS) entry which is preliminary data.</text>
</comment>
<dbReference type="PROSITE" id="PS50943">
    <property type="entry name" value="HTH_CROC1"/>
    <property type="match status" value="1"/>
</dbReference>
<dbReference type="SMART" id="SM00530">
    <property type="entry name" value="HTH_XRE"/>
    <property type="match status" value="1"/>
</dbReference>
<dbReference type="PANTHER" id="PTHR46797">
    <property type="entry name" value="HTH-TYPE TRANSCRIPTIONAL REGULATOR"/>
    <property type="match status" value="1"/>
</dbReference>
<evidence type="ECO:0000313" key="6">
    <source>
        <dbReference type="Proteomes" id="UP001144397"/>
    </source>
</evidence>
<evidence type="ECO:0000259" key="4">
    <source>
        <dbReference type="PROSITE" id="PS50943"/>
    </source>
</evidence>
<dbReference type="EMBL" id="BSDO01000026">
    <property type="protein sequence ID" value="GLI25706.1"/>
    <property type="molecule type" value="Genomic_DNA"/>
</dbReference>
<dbReference type="CDD" id="cd00093">
    <property type="entry name" value="HTH_XRE"/>
    <property type="match status" value="1"/>
</dbReference>
<dbReference type="InterPro" id="IPR010982">
    <property type="entry name" value="Lambda_DNA-bd_dom_sf"/>
</dbReference>
<dbReference type="AlphaFoldDB" id="A0A9W6CN92"/>
<dbReference type="Proteomes" id="UP001144397">
    <property type="component" value="Unassembled WGS sequence"/>
</dbReference>
<dbReference type="SUPFAM" id="SSF47413">
    <property type="entry name" value="lambda repressor-like DNA-binding domains"/>
    <property type="match status" value="1"/>
</dbReference>
<dbReference type="GeneID" id="95766152"/>
<keyword evidence="2" id="KW-0238">DNA-binding</keyword>
<evidence type="ECO:0000256" key="1">
    <source>
        <dbReference type="ARBA" id="ARBA00023015"/>
    </source>
</evidence>
<sequence length="82" mass="9222">MEIREVFARNLKALRLAKGLSQEELAHLADIDRTYISSIERCVYNASIDVVQRLASVLGVEASDLLLRRPTGTTEIHPEDDK</sequence>
<evidence type="ECO:0000256" key="3">
    <source>
        <dbReference type="ARBA" id="ARBA00023163"/>
    </source>
</evidence>
<evidence type="ECO:0000313" key="5">
    <source>
        <dbReference type="EMBL" id="GLI25706.1"/>
    </source>
</evidence>
<accession>A0A9W6CN92</accession>
<dbReference type="InterPro" id="IPR001387">
    <property type="entry name" value="Cro/C1-type_HTH"/>
</dbReference>
<dbReference type="Pfam" id="PF01381">
    <property type="entry name" value="HTH_3"/>
    <property type="match status" value="1"/>
</dbReference>
<gene>
    <name evidence="5" type="ORF">XFLAVUS301_53800</name>
</gene>
<keyword evidence="1" id="KW-0805">Transcription regulation</keyword>
<dbReference type="GO" id="GO:0005829">
    <property type="term" value="C:cytosol"/>
    <property type="evidence" value="ECO:0007669"/>
    <property type="project" value="TreeGrafter"/>
</dbReference>
<evidence type="ECO:0000256" key="2">
    <source>
        <dbReference type="ARBA" id="ARBA00023125"/>
    </source>
</evidence>
<dbReference type="InterPro" id="IPR050807">
    <property type="entry name" value="TransReg_Diox_bact_type"/>
</dbReference>
<proteinExistence type="predicted"/>
<dbReference type="GO" id="GO:0003677">
    <property type="term" value="F:DNA binding"/>
    <property type="evidence" value="ECO:0007669"/>
    <property type="project" value="UniProtKB-KW"/>
</dbReference>
<organism evidence="5 6">
    <name type="scientific">Xanthobacter flavus</name>
    <dbReference type="NCBI Taxonomy" id="281"/>
    <lineage>
        <taxon>Bacteria</taxon>
        <taxon>Pseudomonadati</taxon>
        <taxon>Pseudomonadota</taxon>
        <taxon>Alphaproteobacteria</taxon>
        <taxon>Hyphomicrobiales</taxon>
        <taxon>Xanthobacteraceae</taxon>
        <taxon>Xanthobacter</taxon>
    </lineage>
</organism>
<reference evidence="5" key="1">
    <citation type="submission" date="2022-12" db="EMBL/GenBank/DDBJ databases">
        <title>Reference genome sequencing for broad-spectrum identification of bacterial and archaeal isolates by mass spectrometry.</title>
        <authorList>
            <person name="Sekiguchi Y."/>
            <person name="Tourlousse D.M."/>
        </authorList>
    </citation>
    <scope>NUCLEOTIDE SEQUENCE</scope>
    <source>
        <strain evidence="5">301</strain>
    </source>
</reference>
<protein>
    <submittedName>
        <fullName evidence="5">Transcriptional regulator</fullName>
    </submittedName>
</protein>
<keyword evidence="3" id="KW-0804">Transcription</keyword>
<dbReference type="PANTHER" id="PTHR46797:SF23">
    <property type="entry name" value="HTH-TYPE TRANSCRIPTIONAL REGULATOR SUTR"/>
    <property type="match status" value="1"/>
</dbReference>